<feature type="domain" description="TIR" evidence="4">
    <location>
        <begin position="1"/>
        <end position="136"/>
    </location>
</feature>
<dbReference type="GO" id="GO:0043531">
    <property type="term" value="F:ADP binding"/>
    <property type="evidence" value="ECO:0007669"/>
    <property type="project" value="InterPro"/>
</dbReference>
<dbReference type="SMART" id="SM00369">
    <property type="entry name" value="LRR_TYP"/>
    <property type="match status" value="3"/>
</dbReference>
<dbReference type="InterPro" id="IPR058546">
    <property type="entry name" value="RPS4B/Roq1-like_LRR"/>
</dbReference>
<evidence type="ECO:0000256" key="1">
    <source>
        <dbReference type="ARBA" id="ARBA00022614"/>
    </source>
</evidence>
<dbReference type="OMA" id="FLDISIC"/>
<dbReference type="Pfam" id="PF23286">
    <property type="entry name" value="LRR_13"/>
    <property type="match status" value="1"/>
</dbReference>
<dbReference type="InterPro" id="IPR032675">
    <property type="entry name" value="LRR_dom_sf"/>
</dbReference>
<dbReference type="SUPFAM" id="SSF52200">
    <property type="entry name" value="Toll/Interleukin receptor TIR domain"/>
    <property type="match status" value="1"/>
</dbReference>
<name>A0A059CUP1_EUCGR</name>
<protein>
    <recommendedName>
        <fullName evidence="4">TIR domain-containing protein</fullName>
    </recommendedName>
</protein>
<keyword evidence="2" id="KW-0677">Repeat</keyword>
<dbReference type="PANTHER" id="PTHR11017">
    <property type="entry name" value="LEUCINE-RICH REPEAT-CONTAINING PROTEIN"/>
    <property type="match status" value="1"/>
</dbReference>
<dbReference type="GO" id="GO:0007165">
    <property type="term" value="P:signal transduction"/>
    <property type="evidence" value="ECO:0007669"/>
    <property type="project" value="InterPro"/>
</dbReference>
<dbReference type="PRINTS" id="PR00364">
    <property type="entry name" value="DISEASERSIST"/>
</dbReference>
<dbReference type="InterPro" id="IPR003591">
    <property type="entry name" value="Leu-rich_rpt_typical-subtyp"/>
</dbReference>
<dbReference type="eggNOG" id="ENOG502R4BG">
    <property type="taxonomic scope" value="Eukaryota"/>
</dbReference>
<dbReference type="SUPFAM" id="SSF52058">
    <property type="entry name" value="L domain-like"/>
    <property type="match status" value="1"/>
</dbReference>
<dbReference type="FunCoup" id="A0A059CUP1">
    <property type="interactions" value="427"/>
</dbReference>
<dbReference type="Gene3D" id="3.80.10.10">
    <property type="entry name" value="Ribonuclease Inhibitor"/>
    <property type="match status" value="2"/>
</dbReference>
<dbReference type="AlphaFoldDB" id="A0A059CUP1"/>
<evidence type="ECO:0000256" key="3">
    <source>
        <dbReference type="ARBA" id="ARBA00022821"/>
    </source>
</evidence>
<evidence type="ECO:0000256" key="2">
    <source>
        <dbReference type="ARBA" id="ARBA00022737"/>
    </source>
</evidence>
<dbReference type="Gene3D" id="3.40.50.300">
    <property type="entry name" value="P-loop containing nucleotide triphosphate hydrolases"/>
    <property type="match status" value="1"/>
</dbReference>
<dbReference type="Gene3D" id="3.40.50.10140">
    <property type="entry name" value="Toll/interleukin-1 receptor homology (TIR) domain"/>
    <property type="match status" value="1"/>
</dbReference>
<dbReference type="PROSITE" id="PS50104">
    <property type="entry name" value="TIR"/>
    <property type="match status" value="1"/>
</dbReference>
<dbReference type="InterPro" id="IPR044974">
    <property type="entry name" value="Disease_R_plants"/>
</dbReference>
<reference evidence="5" key="1">
    <citation type="submission" date="2013-07" db="EMBL/GenBank/DDBJ databases">
        <title>The genome of Eucalyptus grandis.</title>
        <authorList>
            <person name="Schmutz J."/>
            <person name="Hayes R."/>
            <person name="Myburg A."/>
            <person name="Tuskan G."/>
            <person name="Grattapaglia D."/>
            <person name="Rokhsar D.S."/>
        </authorList>
    </citation>
    <scope>NUCLEOTIDE SEQUENCE</scope>
    <source>
        <tissue evidence="5">Leaf extractions</tissue>
    </source>
</reference>
<dbReference type="Gene3D" id="1.10.8.430">
    <property type="entry name" value="Helical domain of apoptotic protease-activating factors"/>
    <property type="match status" value="1"/>
</dbReference>
<evidence type="ECO:0000313" key="5">
    <source>
        <dbReference type="EMBL" id="KCW82087.1"/>
    </source>
</evidence>
<evidence type="ECO:0000259" key="4">
    <source>
        <dbReference type="PROSITE" id="PS50104"/>
    </source>
</evidence>
<dbReference type="SMART" id="SM00255">
    <property type="entry name" value="TIR"/>
    <property type="match status" value="1"/>
</dbReference>
<dbReference type="SUPFAM" id="SSF52540">
    <property type="entry name" value="P-loop containing nucleoside triphosphate hydrolases"/>
    <property type="match status" value="1"/>
</dbReference>
<keyword evidence="3" id="KW-0611">Plant defense</keyword>
<accession>A0A059CUP1</accession>
<dbReference type="EMBL" id="KK198755">
    <property type="protein sequence ID" value="KCW82087.1"/>
    <property type="molecule type" value="Genomic_DNA"/>
</dbReference>
<dbReference type="Pfam" id="PF23282">
    <property type="entry name" value="WHD_ROQ1"/>
    <property type="match status" value="1"/>
</dbReference>
<gene>
    <name evidence="5" type="ORF">EUGRSUZ_C03467</name>
</gene>
<dbReference type="GO" id="GO:0006952">
    <property type="term" value="P:defense response"/>
    <property type="evidence" value="ECO:0007669"/>
    <property type="project" value="InterPro"/>
</dbReference>
<dbReference type="Pfam" id="PF01582">
    <property type="entry name" value="TIR"/>
    <property type="match status" value="1"/>
</dbReference>
<dbReference type="InterPro" id="IPR027417">
    <property type="entry name" value="P-loop_NTPase"/>
</dbReference>
<dbReference type="InParanoid" id="A0A059CUP1"/>
<dbReference type="InterPro" id="IPR000157">
    <property type="entry name" value="TIR_dom"/>
</dbReference>
<dbReference type="InterPro" id="IPR042197">
    <property type="entry name" value="Apaf_helical"/>
</dbReference>
<sequence>MDEEELGKGEEIAPPILRAIGESRISIVVFSKNYASSSWCLDELVRIVECRDTMGQIVWPVFYKVDPSDVRRHRGRYGEALIHHEERLKSNGGDSEKVKRWRKALTKAANVSGWHLVKQRESDVIKSIVNGVCAQLKNRNQLHVPENVVAMDSHVDRMHTLLDMESNEVRMVGICEFGGIGKTTIAKATYNAFAHKFECCSFLSNVRETCEKFAEGGLLQLQEELVSEVMWDDGLKLGNVHRGMSMIKNRLSKKKVLIAIDDVNQSIQLETLVGRCDWFGYGSRIIITTRDEHLLVAHNIQSMYRNSPPLDYEKLSYDVVDYTKGLPLAVKLLSSFLRGRSLLEWKSTLDKLERVFNKDIFKMLRISFDGLDDYEKDIFLDIACFFEGESRSKVTEILESCDLYPESGIAVLIDKLLITIEYGKLEMHDMIQEMGREIIRRESPKVPGKRSRLWFYKDVLRVLTEGRGTNKVEAIMLKLPAPDTVHFSAQAFTNMKRLRIFLARNVKHSGDPIYFPAELRWLEWPEYSQPLVPFNTGDRKLVGLDLSKSSIRILGKEFKLFRNLRSVNFSYCVLLRKIPDLSSLPNLESLDLQECTKLVEVHQSLGHLAKLVYLNFLNCCNLSRFPSSLKAKSLENLILRGCSKLSRFPDILVRVKRLKTLALHETAIEELPSSLTNLVELEELCLSDCVDLKNLPCSIYTLQHLERIFVDGCSQLTKFLECVCGSSDCTNVSLPLALPSVINLNVQRCSLPELSFLKNLHCMSSLTILDLSENKFVSLPTCISQFTKLQQLCLMHCKQLQEILALPPNITSLHAKGCESLETCADLLDGLLGETRIDIFHLGNKIPRWFKHQSTTRLIRFPVLSES</sequence>
<organism evidence="5">
    <name type="scientific">Eucalyptus grandis</name>
    <name type="common">Flooded gum</name>
    <dbReference type="NCBI Taxonomy" id="71139"/>
    <lineage>
        <taxon>Eukaryota</taxon>
        <taxon>Viridiplantae</taxon>
        <taxon>Streptophyta</taxon>
        <taxon>Embryophyta</taxon>
        <taxon>Tracheophyta</taxon>
        <taxon>Spermatophyta</taxon>
        <taxon>Magnoliopsida</taxon>
        <taxon>eudicotyledons</taxon>
        <taxon>Gunneridae</taxon>
        <taxon>Pentapetalae</taxon>
        <taxon>rosids</taxon>
        <taxon>malvids</taxon>
        <taxon>Myrtales</taxon>
        <taxon>Myrtaceae</taxon>
        <taxon>Myrtoideae</taxon>
        <taxon>Eucalypteae</taxon>
        <taxon>Eucalyptus</taxon>
    </lineage>
</organism>
<dbReference type="InterPro" id="IPR002182">
    <property type="entry name" value="NB-ARC"/>
</dbReference>
<dbReference type="Gramene" id="KCW82087">
    <property type="protein sequence ID" value="KCW82087"/>
    <property type="gene ID" value="EUGRSUZ_C03467"/>
</dbReference>
<keyword evidence="1" id="KW-0433">Leucine-rich repeat</keyword>
<proteinExistence type="predicted"/>
<dbReference type="Pfam" id="PF00931">
    <property type="entry name" value="NB-ARC"/>
    <property type="match status" value="1"/>
</dbReference>
<dbReference type="InterPro" id="IPR058192">
    <property type="entry name" value="WHD_ROQ1-like"/>
</dbReference>
<dbReference type="InterPro" id="IPR035897">
    <property type="entry name" value="Toll_tir_struct_dom_sf"/>
</dbReference>
<dbReference type="PANTHER" id="PTHR11017:SF527">
    <property type="entry name" value="TMV RESISTANCE PROTEIN N-LIKE"/>
    <property type="match status" value="1"/>
</dbReference>